<reference evidence="2 3" key="1">
    <citation type="journal article" date="2016" name="Mol. Biol. Evol.">
        <title>Genome-Wide Survey of Gut Fungi (Harpellales) Reveals the First Horizontally Transferred Ubiquitin Gene from a Mosquito Host.</title>
        <authorList>
            <person name="Wang Y."/>
            <person name="White M.M."/>
            <person name="Kvist S."/>
            <person name="Moncalvo J.M."/>
        </authorList>
    </citation>
    <scope>NUCLEOTIDE SEQUENCE [LARGE SCALE GENOMIC DNA]</scope>
    <source>
        <strain evidence="2 3">ALG-7-W6</strain>
    </source>
</reference>
<dbReference type="Proteomes" id="UP000187455">
    <property type="component" value="Unassembled WGS sequence"/>
</dbReference>
<sequence>MDFGNLANLAEGVMKNKSEDSEKSSGGTGLSSLTNLASEVTGKGGSSSSDGIMDKAMGMISGDSGKDAKGGLLDSISGISKEAQQAKMAMDAMALIEGKDGNTIGHAKDLVQDYMKLKK</sequence>
<feature type="region of interest" description="Disordered" evidence="1">
    <location>
        <begin position="14"/>
        <end position="64"/>
    </location>
</feature>
<dbReference type="AlphaFoldDB" id="A0A1R0H5H1"/>
<evidence type="ECO:0000256" key="1">
    <source>
        <dbReference type="SAM" id="MobiDB-lite"/>
    </source>
</evidence>
<accession>A0A1R0H5H1</accession>
<name>A0A1R0H5H1_9FUNG</name>
<gene>
    <name evidence="2" type="ORF">AYI68_g1494</name>
</gene>
<dbReference type="EMBL" id="LSSL01000535">
    <property type="protein sequence ID" value="OLY84341.1"/>
    <property type="molecule type" value="Genomic_DNA"/>
</dbReference>
<keyword evidence="3" id="KW-1185">Reference proteome</keyword>
<proteinExistence type="predicted"/>
<comment type="caution">
    <text evidence="2">The sequence shown here is derived from an EMBL/GenBank/DDBJ whole genome shotgun (WGS) entry which is preliminary data.</text>
</comment>
<protein>
    <submittedName>
        <fullName evidence="2">Uncharacterized protein</fullName>
    </submittedName>
</protein>
<evidence type="ECO:0000313" key="2">
    <source>
        <dbReference type="EMBL" id="OLY84341.1"/>
    </source>
</evidence>
<feature type="compositionally biased region" description="Basic and acidic residues" evidence="1">
    <location>
        <begin position="14"/>
        <end position="23"/>
    </location>
</feature>
<evidence type="ECO:0000313" key="3">
    <source>
        <dbReference type="Proteomes" id="UP000187455"/>
    </source>
</evidence>
<organism evidence="2 3">
    <name type="scientific">Smittium mucronatum</name>
    <dbReference type="NCBI Taxonomy" id="133383"/>
    <lineage>
        <taxon>Eukaryota</taxon>
        <taxon>Fungi</taxon>
        <taxon>Fungi incertae sedis</taxon>
        <taxon>Zoopagomycota</taxon>
        <taxon>Kickxellomycotina</taxon>
        <taxon>Harpellomycetes</taxon>
        <taxon>Harpellales</taxon>
        <taxon>Legeriomycetaceae</taxon>
        <taxon>Smittium</taxon>
    </lineage>
</organism>